<feature type="domain" description="Velvet" evidence="7">
    <location>
        <begin position="222"/>
        <end position="406"/>
    </location>
</feature>
<dbReference type="PANTHER" id="PTHR33572">
    <property type="entry name" value="SPORE DEVELOPMENT REGULATOR VOSA"/>
    <property type="match status" value="1"/>
</dbReference>
<feature type="compositionally biased region" description="Low complexity" evidence="6">
    <location>
        <begin position="1"/>
        <end position="16"/>
    </location>
</feature>
<reference evidence="8" key="1">
    <citation type="journal article" date="2021" name="Nat. Commun.">
        <title>Genetic determinants of endophytism in the Arabidopsis root mycobiome.</title>
        <authorList>
            <person name="Mesny F."/>
            <person name="Miyauchi S."/>
            <person name="Thiergart T."/>
            <person name="Pickel B."/>
            <person name="Atanasova L."/>
            <person name="Karlsson M."/>
            <person name="Huettel B."/>
            <person name="Barry K.W."/>
            <person name="Haridas S."/>
            <person name="Chen C."/>
            <person name="Bauer D."/>
            <person name="Andreopoulos W."/>
            <person name="Pangilinan J."/>
            <person name="LaButti K."/>
            <person name="Riley R."/>
            <person name="Lipzen A."/>
            <person name="Clum A."/>
            <person name="Drula E."/>
            <person name="Henrissat B."/>
            <person name="Kohler A."/>
            <person name="Grigoriev I.V."/>
            <person name="Martin F.M."/>
            <person name="Hacquard S."/>
        </authorList>
    </citation>
    <scope>NUCLEOTIDE SEQUENCE</scope>
    <source>
        <strain evidence="8">MPI-SDFR-AT-0117</strain>
    </source>
</reference>
<protein>
    <submittedName>
        <fullName evidence="8">Velvet factor-domain-containing protein</fullName>
    </submittedName>
</protein>
<dbReference type="InterPro" id="IPR037525">
    <property type="entry name" value="Velvet_dom"/>
</dbReference>
<comment type="caution">
    <text evidence="8">The sequence shown here is derived from an EMBL/GenBank/DDBJ whole genome shotgun (WGS) entry which is preliminary data.</text>
</comment>
<keyword evidence="4" id="KW-0804">Transcription</keyword>
<dbReference type="PANTHER" id="PTHR33572:SF17">
    <property type="entry name" value="SEXUAL DEVELOPMENT REGULATOR VELC"/>
    <property type="match status" value="1"/>
</dbReference>
<dbReference type="AlphaFoldDB" id="A0A9P8VBN1"/>
<dbReference type="Pfam" id="PF11754">
    <property type="entry name" value="Velvet"/>
    <property type="match status" value="2"/>
</dbReference>
<evidence type="ECO:0000256" key="5">
    <source>
        <dbReference type="ARBA" id="ARBA00023242"/>
    </source>
</evidence>
<dbReference type="EMBL" id="JAGSXJ010000011">
    <property type="protein sequence ID" value="KAH6687406.1"/>
    <property type="molecule type" value="Genomic_DNA"/>
</dbReference>
<evidence type="ECO:0000313" key="9">
    <source>
        <dbReference type="Proteomes" id="UP000770015"/>
    </source>
</evidence>
<dbReference type="GO" id="GO:0030435">
    <property type="term" value="P:sporulation resulting in formation of a cellular spore"/>
    <property type="evidence" value="ECO:0007669"/>
    <property type="project" value="UniProtKB-KW"/>
</dbReference>
<evidence type="ECO:0000256" key="2">
    <source>
        <dbReference type="ARBA" id="ARBA00022969"/>
    </source>
</evidence>
<dbReference type="Proteomes" id="UP000770015">
    <property type="component" value="Unassembled WGS sequence"/>
</dbReference>
<proteinExistence type="predicted"/>
<dbReference type="Gene3D" id="2.60.40.3960">
    <property type="entry name" value="Velvet domain"/>
    <property type="match status" value="1"/>
</dbReference>
<dbReference type="InterPro" id="IPR021740">
    <property type="entry name" value="Velvet"/>
</dbReference>
<dbReference type="GO" id="GO:0005634">
    <property type="term" value="C:nucleus"/>
    <property type="evidence" value="ECO:0007669"/>
    <property type="project" value="UniProtKB-SubCell"/>
</dbReference>
<evidence type="ECO:0000313" key="8">
    <source>
        <dbReference type="EMBL" id="KAH6687406.1"/>
    </source>
</evidence>
<keyword evidence="3" id="KW-0805">Transcription regulation</keyword>
<sequence>MASYSQYPGQPGQQSSMSRQPEYFHDPSMESLRLPPMRSPPMLNGPGPDLNRGGNMGGNMGGRRSPERPDYYSSYAPRQRHEPPPTGLEQYQAKRPRVDVPPEPYQPPTQFQPHREYATSPPAWSPYGDARQTPERSTHHYNQELPYRHPSASHEAHSAKVAIPSTPESLRAPPRLKVETAQTPRHPGPVESGSSCNAGSSRDAGPPAREAAQMNHNPVLAAQLPGEYTIHMRQQPRAARACGFGDRDRRCIDPPPIIQLTINNPEITAEELRGRLHYPFYVVHCSLYDKTGEIDCTYMPEGFPRQKRMMGNIASGPFVAKDEFGDEGCFFPFPDMSIRTPGEYRLKFSFVIIEPQSGMTGRNYSINSFVYSNVFLVSSAKEFPGMVESSPLARTLKDQGYLISIRKGGDSRKGRGGRRKKADDSSDESDDSAPSPPRRKRKSVQ</sequence>
<dbReference type="PROSITE" id="PS51821">
    <property type="entry name" value="VELVET"/>
    <property type="match status" value="1"/>
</dbReference>
<feature type="region of interest" description="Disordered" evidence="6">
    <location>
        <begin position="404"/>
        <end position="445"/>
    </location>
</feature>
<evidence type="ECO:0000256" key="3">
    <source>
        <dbReference type="ARBA" id="ARBA00023015"/>
    </source>
</evidence>
<accession>A0A9P8VBN1</accession>
<dbReference type="InterPro" id="IPR038491">
    <property type="entry name" value="Velvet_dom_sf"/>
</dbReference>
<keyword evidence="9" id="KW-1185">Reference proteome</keyword>
<evidence type="ECO:0000256" key="6">
    <source>
        <dbReference type="SAM" id="MobiDB-lite"/>
    </source>
</evidence>
<organism evidence="8 9">
    <name type="scientific">Plectosphaerella plurivora</name>
    <dbReference type="NCBI Taxonomy" id="936078"/>
    <lineage>
        <taxon>Eukaryota</taxon>
        <taxon>Fungi</taxon>
        <taxon>Dikarya</taxon>
        <taxon>Ascomycota</taxon>
        <taxon>Pezizomycotina</taxon>
        <taxon>Sordariomycetes</taxon>
        <taxon>Hypocreomycetidae</taxon>
        <taxon>Glomerellales</taxon>
        <taxon>Plectosphaerellaceae</taxon>
        <taxon>Plectosphaerella</taxon>
    </lineage>
</organism>
<evidence type="ECO:0000259" key="7">
    <source>
        <dbReference type="PROSITE" id="PS51821"/>
    </source>
</evidence>
<dbReference type="OrthoDB" id="3056235at2759"/>
<evidence type="ECO:0000256" key="4">
    <source>
        <dbReference type="ARBA" id="ARBA00023163"/>
    </source>
</evidence>
<feature type="compositionally biased region" description="Basic and acidic residues" evidence="6">
    <location>
        <begin position="132"/>
        <end position="142"/>
    </location>
</feature>
<feature type="compositionally biased region" description="Low complexity" evidence="6">
    <location>
        <begin position="31"/>
        <end position="42"/>
    </location>
</feature>
<gene>
    <name evidence="8" type="ORF">F5X68DRAFT_10467</name>
</gene>
<name>A0A9P8VBN1_9PEZI</name>
<feature type="region of interest" description="Disordered" evidence="6">
    <location>
        <begin position="1"/>
        <end position="209"/>
    </location>
</feature>
<keyword evidence="5" id="KW-0539">Nucleus</keyword>
<keyword evidence="2" id="KW-0749">Sporulation</keyword>
<evidence type="ECO:0000256" key="1">
    <source>
        <dbReference type="ARBA" id="ARBA00004123"/>
    </source>
</evidence>
<comment type="subcellular location">
    <subcellularLocation>
        <location evidence="1">Nucleus</location>
    </subcellularLocation>
</comment>